<dbReference type="InterPro" id="IPR029493">
    <property type="entry name" value="RecD2-like_HHH"/>
</dbReference>
<name>A0A9D1TDA9_9FIRM</name>
<dbReference type="Gene3D" id="3.40.50.300">
    <property type="entry name" value="P-loop containing nucleotide triphosphate hydrolases"/>
    <property type="match status" value="2"/>
</dbReference>
<keyword evidence="3" id="KW-0378">Hydrolase</keyword>
<evidence type="ECO:0000259" key="5">
    <source>
        <dbReference type="SMART" id="SM00382"/>
    </source>
</evidence>
<dbReference type="InterPro" id="IPR006345">
    <property type="entry name" value="RecD2"/>
</dbReference>
<dbReference type="InterPro" id="IPR050534">
    <property type="entry name" value="Coronavir_polyprotein_1ab"/>
</dbReference>
<dbReference type="GO" id="GO:0009338">
    <property type="term" value="C:exodeoxyribonuclease V complex"/>
    <property type="evidence" value="ECO:0007669"/>
    <property type="project" value="TreeGrafter"/>
</dbReference>
<dbReference type="Gene3D" id="2.30.30.940">
    <property type="match status" value="1"/>
</dbReference>
<dbReference type="Proteomes" id="UP000886884">
    <property type="component" value="Unassembled WGS sequence"/>
</dbReference>
<dbReference type="SMART" id="SM00278">
    <property type="entry name" value="HhH1"/>
    <property type="match status" value="3"/>
</dbReference>
<feature type="domain" description="Helix-hairpin-helix DNA-binding motif class 1" evidence="4">
    <location>
        <begin position="180"/>
        <end position="199"/>
    </location>
</feature>
<dbReference type="InterPro" id="IPR041451">
    <property type="entry name" value="RecD2_SH13"/>
</dbReference>
<comment type="catalytic activity">
    <reaction evidence="3">
        <text>ATP + H2O = ADP + phosphate + H(+)</text>
        <dbReference type="Rhea" id="RHEA:13065"/>
        <dbReference type="ChEBI" id="CHEBI:15377"/>
        <dbReference type="ChEBI" id="CHEBI:15378"/>
        <dbReference type="ChEBI" id="CHEBI:30616"/>
        <dbReference type="ChEBI" id="CHEBI:43474"/>
        <dbReference type="ChEBI" id="CHEBI:456216"/>
        <dbReference type="EC" id="5.6.2.3"/>
    </reaction>
</comment>
<dbReference type="PANTHER" id="PTHR43788">
    <property type="entry name" value="DNA2/NAM7 HELICASE FAMILY MEMBER"/>
    <property type="match status" value="1"/>
</dbReference>
<dbReference type="GO" id="GO:0043139">
    <property type="term" value="F:5'-3' DNA helicase activity"/>
    <property type="evidence" value="ECO:0007669"/>
    <property type="project" value="UniProtKB-UniRule"/>
</dbReference>
<reference evidence="6" key="2">
    <citation type="journal article" date="2021" name="PeerJ">
        <title>Extensive microbial diversity within the chicken gut microbiome revealed by metagenomics and culture.</title>
        <authorList>
            <person name="Gilroy R."/>
            <person name="Ravi A."/>
            <person name="Getino M."/>
            <person name="Pursley I."/>
            <person name="Horton D.L."/>
            <person name="Alikhan N.F."/>
            <person name="Baker D."/>
            <person name="Gharbi K."/>
            <person name="Hall N."/>
            <person name="Watson M."/>
            <person name="Adriaenssens E.M."/>
            <person name="Foster-Nyarko E."/>
            <person name="Jarju S."/>
            <person name="Secka A."/>
            <person name="Antonio M."/>
            <person name="Oren A."/>
            <person name="Chaudhuri R.R."/>
            <person name="La Ragione R."/>
            <person name="Hildebrand F."/>
            <person name="Pallen M.J."/>
        </authorList>
    </citation>
    <scope>NUCLEOTIDE SEQUENCE</scope>
    <source>
        <strain evidence="6">CHK183-6373</strain>
    </source>
</reference>
<evidence type="ECO:0000256" key="1">
    <source>
        <dbReference type="ARBA" id="ARBA00022741"/>
    </source>
</evidence>
<proteinExistence type="inferred from homology"/>
<feature type="binding site" evidence="3">
    <location>
        <begin position="335"/>
        <end position="339"/>
    </location>
    <ligand>
        <name>ATP</name>
        <dbReference type="ChEBI" id="CHEBI:30616"/>
    </ligand>
</feature>
<keyword evidence="1 3" id="KW-0547">Nucleotide-binding</keyword>
<gene>
    <name evidence="3" type="primary">recD2</name>
    <name evidence="6" type="ORF">IAA64_06630</name>
</gene>
<dbReference type="EMBL" id="DVOT01000125">
    <property type="protein sequence ID" value="HIV27627.1"/>
    <property type="molecule type" value="Genomic_DNA"/>
</dbReference>
<dbReference type="Pfam" id="PF13538">
    <property type="entry name" value="UvrD_C_2"/>
    <property type="match status" value="1"/>
</dbReference>
<dbReference type="GO" id="GO:0006310">
    <property type="term" value="P:DNA recombination"/>
    <property type="evidence" value="ECO:0007669"/>
    <property type="project" value="InterPro"/>
</dbReference>
<evidence type="ECO:0000313" key="7">
    <source>
        <dbReference type="Proteomes" id="UP000886884"/>
    </source>
</evidence>
<dbReference type="HAMAP" id="MF_01488">
    <property type="entry name" value="RecD2"/>
    <property type="match status" value="1"/>
</dbReference>
<dbReference type="InterPro" id="IPR055446">
    <property type="entry name" value="RecD2_N_OB"/>
</dbReference>
<dbReference type="Pfam" id="PF18335">
    <property type="entry name" value="SH3_13"/>
    <property type="match status" value="1"/>
</dbReference>
<dbReference type="Gene3D" id="1.10.10.2220">
    <property type="match status" value="1"/>
</dbReference>
<comment type="function">
    <text evidence="3">DNA-dependent ATPase and ATP-dependent 5'-3' DNA helicase. Has no activity on blunt DNA or DNA with 3'-overhangs, requires at least 10 bases of 5'-ssDNA for helicase activity.</text>
</comment>
<evidence type="ECO:0000313" key="6">
    <source>
        <dbReference type="EMBL" id="HIV27627.1"/>
    </source>
</evidence>
<dbReference type="GO" id="GO:0005524">
    <property type="term" value="F:ATP binding"/>
    <property type="evidence" value="ECO:0007669"/>
    <property type="project" value="UniProtKB-UniRule"/>
</dbReference>
<dbReference type="InterPro" id="IPR010994">
    <property type="entry name" value="RuvA_2-like"/>
</dbReference>
<dbReference type="GO" id="GO:0017116">
    <property type="term" value="F:single-stranded DNA helicase activity"/>
    <property type="evidence" value="ECO:0007669"/>
    <property type="project" value="TreeGrafter"/>
</dbReference>
<dbReference type="GO" id="GO:0003677">
    <property type="term" value="F:DNA binding"/>
    <property type="evidence" value="ECO:0007669"/>
    <property type="project" value="UniProtKB-UniRule"/>
</dbReference>
<dbReference type="InterPro" id="IPR003593">
    <property type="entry name" value="AAA+_ATPase"/>
</dbReference>
<evidence type="ECO:0000256" key="2">
    <source>
        <dbReference type="ARBA" id="ARBA00022840"/>
    </source>
</evidence>
<dbReference type="CDD" id="cd17933">
    <property type="entry name" value="DEXSc_RecD-like"/>
    <property type="match status" value="1"/>
</dbReference>
<dbReference type="SMART" id="SM00382">
    <property type="entry name" value="AAA"/>
    <property type="match status" value="1"/>
</dbReference>
<dbReference type="NCBIfam" id="TIGR01448">
    <property type="entry name" value="recD_rel"/>
    <property type="match status" value="1"/>
</dbReference>
<feature type="domain" description="AAA+ ATPase" evidence="5">
    <location>
        <begin position="324"/>
        <end position="501"/>
    </location>
</feature>
<organism evidence="6 7">
    <name type="scientific">Candidatus Ornithocaccomicrobium faecavium</name>
    <dbReference type="NCBI Taxonomy" id="2840890"/>
    <lineage>
        <taxon>Bacteria</taxon>
        <taxon>Bacillati</taxon>
        <taxon>Bacillota</taxon>
        <taxon>Clostridia</taxon>
        <taxon>Candidatus Ornithocaccomicrobium</taxon>
    </lineage>
</organism>
<feature type="domain" description="Helix-hairpin-helix DNA-binding motif class 1" evidence="4">
    <location>
        <begin position="116"/>
        <end position="135"/>
    </location>
</feature>
<comment type="similarity">
    <text evidence="3">Belongs to the RecD family. RecD2 subfamily.</text>
</comment>
<keyword evidence="3" id="KW-0413">Isomerase</keyword>
<dbReference type="Pfam" id="PF23139">
    <property type="entry name" value="OB_YrrC"/>
    <property type="match status" value="1"/>
</dbReference>
<dbReference type="InterPro" id="IPR003583">
    <property type="entry name" value="Hlx-hairpin-Hlx_DNA-bd_motif"/>
</dbReference>
<dbReference type="AlphaFoldDB" id="A0A9D1TDA9"/>
<dbReference type="SUPFAM" id="SSF47781">
    <property type="entry name" value="RuvA domain 2-like"/>
    <property type="match status" value="1"/>
</dbReference>
<dbReference type="InterPro" id="IPR027785">
    <property type="entry name" value="UvrD-like_helicase_C"/>
</dbReference>
<sequence length="722" mass="80800">MPRFEGIIEEIRFRNEENGWTVAMLRYGKKRIAAVGVMPFLAAGEHVALSGEWVEHRDYGAQIKVESYEVLRPKTKTAIERYLASGLIRGVGPKTAKLLVEYFGEKTLEVLDSAPERLCEVPGIKQQRAEMILESYQEHRQMQSEILYLQSFEIPMGLALKILKRFGDKTRALLETDPYRLADEIEGVGFRTVDSIARSMGIPMEDPHRLECGMQYALKEAAASEGHTFLPEEVLFASAARLLGVAQEMLEQPLKRLALCDRFCIEMVDGKRNVYLPEYYEAEREVAARLLQLARYGAKPIPTLPPMDVELGEEQMAAVRACMNNTVLILTGGPGTGKTTCIQCILRMFKGQVELCAPTGRAAKRITEATGRDARTIHRALEYSGEEGKFLRNEGRPLSCEAVIVDEVSMVDLFLMRSLLRAIAPGTRLIFVGDADQLPSVGAGNVLGDMIESGVLPLAKLTTIYRQAQESMIVMNAHRINRGEMPVLRTKNTNFFFERKENANDAASSTIALVKTRLPGFAGFHSMRDIQVMAPMKRGITGVYEMNRMLQEALNPRRPGVAELPRGEAVFRVGDKVMQTRNNYDLSWEKDGEEGEGVFNGDIGFIRAIDRTGRCITVAFDDGREAVYGEGDWDALEHAYCISVHKSQGSEFEAVVLPIVSGPPMLMNRNLLYTAVTRARRMVVIVGREAAIWQMVSNKRMQMRYSALGRRLRENAKQQGEA</sequence>
<keyword evidence="2 3" id="KW-0067">ATP-binding</keyword>
<protein>
    <recommendedName>
        <fullName evidence="3">ATP-dependent RecD2 DNA helicase</fullName>
        <ecNumber evidence="3">5.6.2.3</ecNumber>
    </recommendedName>
    <alternativeName>
        <fullName evidence="3">DNA 5'-3' helicase subunit RecD2</fullName>
    </alternativeName>
</protein>
<evidence type="ECO:0000259" key="4">
    <source>
        <dbReference type="SMART" id="SM00278"/>
    </source>
</evidence>
<dbReference type="Pfam" id="PF14490">
    <property type="entry name" value="HHH_RecD2"/>
    <property type="match status" value="1"/>
</dbReference>
<dbReference type="PANTHER" id="PTHR43788:SF6">
    <property type="entry name" value="DNA HELICASE B"/>
    <property type="match status" value="1"/>
</dbReference>
<dbReference type="CDD" id="cd18809">
    <property type="entry name" value="SF1_C_RecD"/>
    <property type="match status" value="1"/>
</dbReference>
<dbReference type="GO" id="GO:0006281">
    <property type="term" value="P:DNA repair"/>
    <property type="evidence" value="ECO:0007669"/>
    <property type="project" value="InterPro"/>
</dbReference>
<comment type="caution">
    <text evidence="6">The sequence shown here is derived from an EMBL/GenBank/DDBJ whole genome shotgun (WGS) entry which is preliminary data.</text>
</comment>
<dbReference type="Pfam" id="PF13245">
    <property type="entry name" value="AAA_19"/>
    <property type="match status" value="1"/>
</dbReference>
<evidence type="ECO:0000256" key="3">
    <source>
        <dbReference type="HAMAP-Rule" id="MF_01488"/>
    </source>
</evidence>
<dbReference type="GO" id="GO:0016787">
    <property type="term" value="F:hydrolase activity"/>
    <property type="evidence" value="ECO:0007669"/>
    <property type="project" value="UniProtKB-KW"/>
</dbReference>
<dbReference type="InterPro" id="IPR027417">
    <property type="entry name" value="P-loop_NTPase"/>
</dbReference>
<dbReference type="Gene3D" id="1.10.150.20">
    <property type="entry name" value="5' to 3' exonuclease, C-terminal subdomain"/>
    <property type="match status" value="1"/>
</dbReference>
<accession>A0A9D1TDA9</accession>
<reference evidence="6" key="1">
    <citation type="submission" date="2020-10" db="EMBL/GenBank/DDBJ databases">
        <authorList>
            <person name="Gilroy R."/>
        </authorList>
    </citation>
    <scope>NUCLEOTIDE SEQUENCE</scope>
    <source>
        <strain evidence="6">CHK183-6373</strain>
    </source>
</reference>
<dbReference type="Pfam" id="PF14520">
    <property type="entry name" value="HHH_5"/>
    <property type="match status" value="1"/>
</dbReference>
<keyword evidence="3 6" id="KW-0347">Helicase</keyword>
<feature type="domain" description="Helix-hairpin-helix DNA-binding motif class 1" evidence="4">
    <location>
        <begin position="81"/>
        <end position="102"/>
    </location>
</feature>
<keyword evidence="3" id="KW-0238">DNA-binding</keyword>
<dbReference type="SUPFAM" id="SSF52540">
    <property type="entry name" value="P-loop containing nucleoside triphosphate hydrolases"/>
    <property type="match status" value="2"/>
</dbReference>
<dbReference type="EC" id="5.6.2.3" evidence="3"/>